<proteinExistence type="predicted"/>
<dbReference type="RefSeq" id="WP_169420582.1">
    <property type="nucleotide sequence ID" value="NZ_JABBFX010000002.1"/>
</dbReference>
<gene>
    <name evidence="1" type="ORF">HHL11_21350</name>
</gene>
<comment type="caution">
    <text evidence="1">The sequence shown here is derived from an EMBL/GenBank/DDBJ whole genome shotgun (WGS) entry which is preliminary data.</text>
</comment>
<organism evidence="1 2">
    <name type="scientific">Ramlibacter agri</name>
    <dbReference type="NCBI Taxonomy" id="2728837"/>
    <lineage>
        <taxon>Bacteria</taxon>
        <taxon>Pseudomonadati</taxon>
        <taxon>Pseudomonadota</taxon>
        <taxon>Betaproteobacteria</taxon>
        <taxon>Burkholderiales</taxon>
        <taxon>Comamonadaceae</taxon>
        <taxon>Ramlibacter</taxon>
    </lineage>
</organism>
<dbReference type="AlphaFoldDB" id="A0A848HA35"/>
<keyword evidence="2" id="KW-1185">Reference proteome</keyword>
<dbReference type="EMBL" id="JABBFX010000002">
    <property type="protein sequence ID" value="NML46310.1"/>
    <property type="molecule type" value="Genomic_DNA"/>
</dbReference>
<accession>A0A848HA35</accession>
<evidence type="ECO:0000313" key="2">
    <source>
        <dbReference type="Proteomes" id="UP000541185"/>
    </source>
</evidence>
<name>A0A848HA35_9BURK</name>
<sequence>MFSAADARMLKRDALACWKLGPLARPVQVVARGAPLQFWCRGPFTQHKFLAGRSLPEVECILGLEAGALAGGADVYDMTRMPQANEFEVDEAATEVPRWRPAGCSFVTVRKLASIGPGGCL</sequence>
<reference evidence="1 2" key="1">
    <citation type="submission" date="2020-04" db="EMBL/GenBank/DDBJ databases">
        <title>Ramlibacter sp. G-1-2-2 isolated from soil.</title>
        <authorList>
            <person name="Dahal R.H."/>
        </authorList>
    </citation>
    <scope>NUCLEOTIDE SEQUENCE [LARGE SCALE GENOMIC DNA]</scope>
    <source>
        <strain evidence="1 2">G-1-2-2</strain>
    </source>
</reference>
<protein>
    <submittedName>
        <fullName evidence="1">Uncharacterized protein</fullName>
    </submittedName>
</protein>
<evidence type="ECO:0000313" key="1">
    <source>
        <dbReference type="EMBL" id="NML46310.1"/>
    </source>
</evidence>
<dbReference type="Proteomes" id="UP000541185">
    <property type="component" value="Unassembled WGS sequence"/>
</dbReference>